<feature type="domain" description="MATH" evidence="1">
    <location>
        <begin position="169"/>
        <end position="295"/>
    </location>
</feature>
<evidence type="ECO:0000259" key="1">
    <source>
        <dbReference type="PROSITE" id="PS50144"/>
    </source>
</evidence>
<dbReference type="EnsemblPlants" id="LPERR10G09870.1">
    <property type="protein sequence ID" value="LPERR10G09870.1"/>
    <property type="gene ID" value="LPERR10G09870"/>
</dbReference>
<dbReference type="HOGENOM" id="CLU_040595_0_0_1"/>
<protein>
    <recommendedName>
        <fullName evidence="1">MATH domain-containing protein</fullName>
    </recommendedName>
</protein>
<name>A0A0D9XKN1_9ORYZ</name>
<dbReference type="PANTHER" id="PTHR46162">
    <property type="entry name" value="TRAF-LIKE FAMILY PROTEIN"/>
    <property type="match status" value="1"/>
</dbReference>
<dbReference type="STRING" id="77586.A0A0D9XKN1"/>
<evidence type="ECO:0000313" key="2">
    <source>
        <dbReference type="EnsemblPlants" id="LPERR10G09870.1"/>
    </source>
</evidence>
<proteinExistence type="predicted"/>
<evidence type="ECO:0000313" key="3">
    <source>
        <dbReference type="Proteomes" id="UP000032180"/>
    </source>
</evidence>
<feature type="domain" description="MATH" evidence="1">
    <location>
        <begin position="25"/>
        <end position="144"/>
    </location>
</feature>
<dbReference type="CDD" id="cd00121">
    <property type="entry name" value="MATH"/>
    <property type="match status" value="2"/>
</dbReference>
<dbReference type="AlphaFoldDB" id="A0A0D9XKN1"/>
<accession>A0A0D9XKN1</accession>
<reference evidence="2" key="3">
    <citation type="submission" date="2015-04" db="UniProtKB">
        <authorList>
            <consortium name="EnsemblPlants"/>
        </authorList>
    </citation>
    <scope>IDENTIFICATION</scope>
</reference>
<dbReference type="PROSITE" id="PS50144">
    <property type="entry name" value="MATH"/>
    <property type="match status" value="2"/>
</dbReference>
<organism evidence="2 3">
    <name type="scientific">Leersia perrieri</name>
    <dbReference type="NCBI Taxonomy" id="77586"/>
    <lineage>
        <taxon>Eukaryota</taxon>
        <taxon>Viridiplantae</taxon>
        <taxon>Streptophyta</taxon>
        <taxon>Embryophyta</taxon>
        <taxon>Tracheophyta</taxon>
        <taxon>Spermatophyta</taxon>
        <taxon>Magnoliopsida</taxon>
        <taxon>Liliopsida</taxon>
        <taxon>Poales</taxon>
        <taxon>Poaceae</taxon>
        <taxon>BOP clade</taxon>
        <taxon>Oryzoideae</taxon>
        <taxon>Oryzeae</taxon>
        <taxon>Oryzinae</taxon>
        <taxon>Leersia</taxon>
    </lineage>
</organism>
<dbReference type="InterPro" id="IPR002083">
    <property type="entry name" value="MATH/TRAF_dom"/>
</dbReference>
<dbReference type="Pfam" id="PF22486">
    <property type="entry name" value="MATH_2"/>
    <property type="match status" value="2"/>
</dbReference>
<dbReference type="PANTHER" id="PTHR46162:SF7">
    <property type="entry name" value="MATH DOMAIN CONTAINING PROTEIN"/>
    <property type="match status" value="1"/>
</dbReference>
<sequence>MQISRKVGVAPPPAVIAAPYGKTEKTSFKWMIDGLSSLLAWGEGRTNSRVFEIKGLNWYLQLNLMDKEWGREGTSLKPDIIVEALFKFLIYDHTYGKHSEYELSHQFDAVSTSSGASCMIPLKMLRNTASGFLTGDSCTFGVEFSKITAFRANRMAEMLFANKTFFSACEVYNWDIKDFFKLKSICTSPQFKIGGHRWYLSIYPSGSDKSGKFLSLYLHMKRSGTPRQRSGVLVELSLSIKNQKNGYHRKLTGSCQFSNKKDDGCGWAKFISLERFKDSSNGFLVKGKCCIEADLAIIGS</sequence>
<reference evidence="2 3" key="1">
    <citation type="submission" date="2012-08" db="EMBL/GenBank/DDBJ databases">
        <title>Oryza genome evolution.</title>
        <authorList>
            <person name="Wing R.A."/>
        </authorList>
    </citation>
    <scope>NUCLEOTIDE SEQUENCE</scope>
</reference>
<dbReference type="Proteomes" id="UP000032180">
    <property type="component" value="Chromosome 10"/>
</dbReference>
<dbReference type="SUPFAM" id="SSF49599">
    <property type="entry name" value="TRAF domain-like"/>
    <property type="match status" value="2"/>
</dbReference>
<reference evidence="3" key="2">
    <citation type="submission" date="2013-12" db="EMBL/GenBank/DDBJ databases">
        <authorList>
            <person name="Yu Y."/>
            <person name="Lee S."/>
            <person name="de Baynast K."/>
            <person name="Wissotski M."/>
            <person name="Liu L."/>
            <person name="Talag J."/>
            <person name="Goicoechea J."/>
            <person name="Angelova A."/>
            <person name="Jetty R."/>
            <person name="Kudrna D."/>
            <person name="Golser W."/>
            <person name="Rivera L."/>
            <person name="Zhang J."/>
            <person name="Wing R."/>
        </authorList>
    </citation>
    <scope>NUCLEOTIDE SEQUENCE</scope>
</reference>
<dbReference type="SMART" id="SM00061">
    <property type="entry name" value="MATH"/>
    <property type="match status" value="1"/>
</dbReference>
<keyword evidence="3" id="KW-1185">Reference proteome</keyword>
<dbReference type="Gramene" id="LPERR10G09870.1">
    <property type="protein sequence ID" value="LPERR10G09870.1"/>
    <property type="gene ID" value="LPERR10G09870"/>
</dbReference>
<dbReference type="Gene3D" id="2.60.210.10">
    <property type="entry name" value="Apoptosis, Tumor Necrosis Factor Receptor Associated Protein 2, Chain A"/>
    <property type="match status" value="2"/>
</dbReference>
<dbReference type="eggNOG" id="KOG1987">
    <property type="taxonomic scope" value="Eukaryota"/>
</dbReference>
<dbReference type="InterPro" id="IPR008974">
    <property type="entry name" value="TRAF-like"/>
</dbReference>